<evidence type="ECO:0000313" key="2">
    <source>
        <dbReference type="EMBL" id="KKN37028.1"/>
    </source>
</evidence>
<name>A0A0F9T659_9ZZZZ</name>
<sequence length="67" mass="7406">MKKKKGYILPIAMILLFVGFLIIFALSIKYDSGVLTLISMAFMAGMAGVFAADYLNNDDEDNPAREK</sequence>
<comment type="caution">
    <text evidence="2">The sequence shown here is derived from an EMBL/GenBank/DDBJ whole genome shotgun (WGS) entry which is preliminary data.</text>
</comment>
<keyword evidence="1" id="KW-0472">Membrane</keyword>
<feature type="transmembrane region" description="Helical" evidence="1">
    <location>
        <begin position="7"/>
        <end position="28"/>
    </location>
</feature>
<organism evidence="2">
    <name type="scientific">marine sediment metagenome</name>
    <dbReference type="NCBI Taxonomy" id="412755"/>
    <lineage>
        <taxon>unclassified sequences</taxon>
        <taxon>metagenomes</taxon>
        <taxon>ecological metagenomes</taxon>
    </lineage>
</organism>
<evidence type="ECO:0000256" key="1">
    <source>
        <dbReference type="SAM" id="Phobius"/>
    </source>
</evidence>
<dbReference type="EMBL" id="LAZR01001927">
    <property type="protein sequence ID" value="KKN37028.1"/>
    <property type="molecule type" value="Genomic_DNA"/>
</dbReference>
<dbReference type="AlphaFoldDB" id="A0A0F9T659"/>
<proteinExistence type="predicted"/>
<gene>
    <name evidence="2" type="ORF">LCGC14_0767880</name>
</gene>
<keyword evidence="1" id="KW-1133">Transmembrane helix</keyword>
<keyword evidence="1" id="KW-0812">Transmembrane</keyword>
<reference evidence="2" key="1">
    <citation type="journal article" date="2015" name="Nature">
        <title>Complex archaea that bridge the gap between prokaryotes and eukaryotes.</title>
        <authorList>
            <person name="Spang A."/>
            <person name="Saw J.H."/>
            <person name="Jorgensen S.L."/>
            <person name="Zaremba-Niedzwiedzka K."/>
            <person name="Martijn J."/>
            <person name="Lind A.E."/>
            <person name="van Eijk R."/>
            <person name="Schleper C."/>
            <person name="Guy L."/>
            <person name="Ettema T.J."/>
        </authorList>
    </citation>
    <scope>NUCLEOTIDE SEQUENCE</scope>
</reference>
<accession>A0A0F9T659</accession>
<protein>
    <submittedName>
        <fullName evidence="2">Uncharacterized protein</fullName>
    </submittedName>
</protein>
<feature type="transmembrane region" description="Helical" evidence="1">
    <location>
        <begin position="34"/>
        <end position="55"/>
    </location>
</feature>